<keyword evidence="2" id="KW-1185">Reference proteome</keyword>
<dbReference type="Proteomes" id="UP000293912">
    <property type="component" value="Chromosome"/>
</dbReference>
<dbReference type="EMBL" id="CP037867">
    <property type="protein sequence ID" value="QBM29695.1"/>
    <property type="molecule type" value="Genomic_DNA"/>
</dbReference>
<gene>
    <name evidence="1" type="ORF">HPF_18525</name>
</gene>
<dbReference type="AlphaFoldDB" id="A0A4P6X4C5"/>
<evidence type="ECO:0000313" key="2">
    <source>
        <dbReference type="Proteomes" id="UP000293912"/>
    </source>
</evidence>
<organism evidence="1 2">
    <name type="scientific">Hydrogenophaga pseudoflava</name>
    <name type="common">Pseudomonas carboxydoflava</name>
    <dbReference type="NCBI Taxonomy" id="47421"/>
    <lineage>
        <taxon>Bacteria</taxon>
        <taxon>Pseudomonadati</taxon>
        <taxon>Pseudomonadota</taxon>
        <taxon>Betaproteobacteria</taxon>
        <taxon>Burkholderiales</taxon>
        <taxon>Comamonadaceae</taxon>
        <taxon>Hydrogenophaga</taxon>
    </lineage>
</organism>
<accession>A0A4P6X4C5</accession>
<name>A0A4P6X4C5_HYDPS</name>
<proteinExistence type="predicted"/>
<dbReference type="RefSeq" id="WP_133157491.1">
    <property type="nucleotide sequence ID" value="NZ_CP037867.1"/>
</dbReference>
<protein>
    <recommendedName>
        <fullName evidence="3">Nucleotidyl transferase AbiEii toxin, Type IV TA system</fullName>
    </recommendedName>
</protein>
<dbReference type="Pfam" id="PF08843">
    <property type="entry name" value="AbiEii"/>
    <property type="match status" value="1"/>
</dbReference>
<reference evidence="1 2" key="1">
    <citation type="submission" date="2019-03" db="EMBL/GenBank/DDBJ databases">
        <authorList>
            <person name="Sebastian G."/>
            <person name="Baumann P."/>
            <person name="Ruckert C."/>
            <person name="Kalinowski J."/>
            <person name="Nebel B."/>
            <person name="Takors R."/>
            <person name="Blombach B."/>
        </authorList>
    </citation>
    <scope>NUCLEOTIDE SEQUENCE [LARGE SCALE GENOMIC DNA]</scope>
    <source>
        <strain evidence="1 2">DSM 1084</strain>
    </source>
</reference>
<sequence length="236" mass="26319">MFERPHHQRIAHVLAALDGDVLRQHGCLFGGGTCIAMRHGEYRESVDIDFLVSDAAGYRELRQLLTGPAGLNAVMRPGAQPLTMLREVRADQYGLRTVVQMDGQAIKFEIVREARIALEAPGPDDVVCGIATLTRLDLATSKLLANSDRQADDGVFSRDVIDLAMMDLRLPLLRTALTKATQAYGPAVARDLTKAIDRLQERQGWLDRCMQAMAMTMPKAVLWQKIRTLRRVLKTR</sequence>
<evidence type="ECO:0000313" key="1">
    <source>
        <dbReference type="EMBL" id="QBM29695.1"/>
    </source>
</evidence>
<evidence type="ECO:0008006" key="3">
    <source>
        <dbReference type="Google" id="ProtNLM"/>
    </source>
</evidence>
<dbReference type="KEGG" id="hpse:HPF_18525"/>
<dbReference type="InterPro" id="IPR014942">
    <property type="entry name" value="AbiEii"/>
</dbReference>